<proteinExistence type="predicted"/>
<dbReference type="Proteomes" id="UP000655094">
    <property type="component" value="Unassembled WGS sequence"/>
</dbReference>
<name>A0A919LLS1_KLEPN</name>
<comment type="caution">
    <text evidence="1">The sequence shown here is derived from an EMBL/GenBank/DDBJ whole genome shotgun (WGS) entry which is preliminary data.</text>
</comment>
<reference evidence="1" key="1">
    <citation type="submission" date="2020-10" db="EMBL/GenBank/DDBJ databases">
        <title>Genome Sequence of ESBL Producing Zambian Clinical Strains.</title>
        <authorList>
            <person name="Shawa M."/>
            <person name="Furuta Y."/>
            <person name="Simbotwe M."/>
            <person name="Mulenga E."/>
            <person name="Mubanga M."/>
            <person name="Mulenga G."/>
            <person name="Kaile C."/>
            <person name="Zorigt T."/>
            <person name="Hang'ombe B."/>
            <person name="Higashi H."/>
        </authorList>
    </citation>
    <scope>NUCLEOTIDE SEQUENCE</scope>
    <source>
        <strain evidence="1">Zam_UTH_09</strain>
    </source>
</reference>
<evidence type="ECO:0000313" key="1">
    <source>
        <dbReference type="EMBL" id="GHK51551.1"/>
    </source>
</evidence>
<dbReference type="AlphaFoldDB" id="A0A919LLS1"/>
<sequence>MKLIGSRWRERVGKPGLIKNEQRVVRTLFGLWIVSGEGADAGILSEMPALSATSELAVSFSDSALLCRSWSINSSSASLAITAVWSLPITPLSVLRMIYPCEIHGYYTV</sequence>
<protein>
    <submittedName>
        <fullName evidence="1">Uncharacterized protein</fullName>
    </submittedName>
</protein>
<gene>
    <name evidence="1" type="ORF">KPZU09_12870</name>
</gene>
<evidence type="ECO:0000313" key="2">
    <source>
        <dbReference type="Proteomes" id="UP000655094"/>
    </source>
</evidence>
<dbReference type="EMBL" id="BNFF01000001">
    <property type="protein sequence ID" value="GHK51551.1"/>
    <property type="molecule type" value="Genomic_DNA"/>
</dbReference>
<organism evidence="1 2">
    <name type="scientific">Klebsiella pneumoniae</name>
    <dbReference type="NCBI Taxonomy" id="573"/>
    <lineage>
        <taxon>Bacteria</taxon>
        <taxon>Pseudomonadati</taxon>
        <taxon>Pseudomonadota</taxon>
        <taxon>Gammaproteobacteria</taxon>
        <taxon>Enterobacterales</taxon>
        <taxon>Enterobacteriaceae</taxon>
        <taxon>Klebsiella/Raoultella group</taxon>
        <taxon>Klebsiella</taxon>
        <taxon>Klebsiella pneumoniae complex</taxon>
    </lineage>
</organism>
<accession>A0A919LLS1</accession>